<evidence type="ECO:0000313" key="8">
    <source>
        <dbReference type="EMBL" id="RTZ14455.1"/>
    </source>
</evidence>
<dbReference type="InterPro" id="IPR000045">
    <property type="entry name" value="Prepilin_IV_endopep_pep"/>
</dbReference>
<dbReference type="GO" id="GO:0005886">
    <property type="term" value="C:plasma membrane"/>
    <property type="evidence" value="ECO:0007669"/>
    <property type="project" value="UniProtKB-SubCell"/>
</dbReference>
<dbReference type="Proteomes" id="UP000268973">
    <property type="component" value="Unassembled WGS sequence"/>
</dbReference>
<dbReference type="RefSeq" id="WP_126575370.1">
    <property type="nucleotide sequence ID" value="NZ_RXZH01000008.1"/>
</dbReference>
<proteinExistence type="predicted"/>
<evidence type="ECO:0000256" key="1">
    <source>
        <dbReference type="ARBA" id="ARBA00004651"/>
    </source>
</evidence>
<keyword evidence="2" id="KW-1003">Cell membrane</keyword>
<dbReference type="GO" id="GO:0004190">
    <property type="term" value="F:aspartic-type endopeptidase activity"/>
    <property type="evidence" value="ECO:0007669"/>
    <property type="project" value="InterPro"/>
</dbReference>
<reference evidence="8 9" key="1">
    <citation type="submission" date="2018-12" db="EMBL/GenBank/DDBJ databases">
        <title>Vibrio sp. isolated from China Sea.</title>
        <authorList>
            <person name="Li Y."/>
        </authorList>
    </citation>
    <scope>NUCLEOTIDE SEQUENCE [LARGE SCALE GENOMIC DNA]</scope>
    <source>
        <strain evidence="8 9">BEI207</strain>
    </source>
</reference>
<dbReference type="Pfam" id="PF01478">
    <property type="entry name" value="Peptidase_A24"/>
    <property type="match status" value="1"/>
</dbReference>
<keyword evidence="3 6" id="KW-0812">Transmembrane</keyword>
<protein>
    <submittedName>
        <fullName evidence="8">Prepilin peptidase</fullName>
    </submittedName>
</protein>
<evidence type="ECO:0000313" key="9">
    <source>
        <dbReference type="Proteomes" id="UP000268973"/>
    </source>
</evidence>
<organism evidence="8 9">
    <name type="scientific">Vibrio aquaticus</name>
    <dbReference type="NCBI Taxonomy" id="2496559"/>
    <lineage>
        <taxon>Bacteria</taxon>
        <taxon>Pseudomonadati</taxon>
        <taxon>Pseudomonadota</taxon>
        <taxon>Gammaproteobacteria</taxon>
        <taxon>Vibrionales</taxon>
        <taxon>Vibrionaceae</taxon>
        <taxon>Vibrio</taxon>
    </lineage>
</organism>
<accession>A0A432CVG8</accession>
<evidence type="ECO:0000259" key="7">
    <source>
        <dbReference type="Pfam" id="PF01478"/>
    </source>
</evidence>
<keyword evidence="4 6" id="KW-1133">Transmembrane helix</keyword>
<evidence type="ECO:0000256" key="3">
    <source>
        <dbReference type="ARBA" id="ARBA00022692"/>
    </source>
</evidence>
<keyword evidence="5 6" id="KW-0472">Membrane</keyword>
<feature type="transmembrane region" description="Helical" evidence="6">
    <location>
        <begin position="91"/>
        <end position="114"/>
    </location>
</feature>
<dbReference type="PANTHER" id="PTHR36506">
    <property type="entry name" value="PREFLAGELLIN PEPTIDASE"/>
    <property type="match status" value="1"/>
</dbReference>
<dbReference type="EMBL" id="RXZH01000008">
    <property type="protein sequence ID" value="RTZ14455.1"/>
    <property type="molecule type" value="Genomic_DNA"/>
</dbReference>
<dbReference type="InterPro" id="IPR052218">
    <property type="entry name" value="Preflagellin_Peptidase"/>
</dbReference>
<evidence type="ECO:0000256" key="4">
    <source>
        <dbReference type="ARBA" id="ARBA00022989"/>
    </source>
</evidence>
<gene>
    <name evidence="8" type="ORF">EJ063_16200</name>
</gene>
<evidence type="ECO:0000256" key="2">
    <source>
        <dbReference type="ARBA" id="ARBA00022475"/>
    </source>
</evidence>
<evidence type="ECO:0000256" key="6">
    <source>
        <dbReference type="SAM" id="Phobius"/>
    </source>
</evidence>
<dbReference type="OrthoDB" id="6199155at2"/>
<comment type="caution">
    <text evidence="8">The sequence shown here is derived from an EMBL/GenBank/DDBJ whole genome shotgun (WGS) entry which is preliminary data.</text>
</comment>
<feature type="transmembrane region" description="Helical" evidence="6">
    <location>
        <begin position="30"/>
        <end position="47"/>
    </location>
</feature>
<name>A0A432CVG8_9VIBR</name>
<keyword evidence="9" id="KW-1185">Reference proteome</keyword>
<feature type="transmembrane region" description="Helical" evidence="6">
    <location>
        <begin position="53"/>
        <end position="71"/>
    </location>
</feature>
<sequence length="145" mass="15808">MNLNLWWLVALAAMALIASYQDVRQRKIPNGVVTIIALLGVFFVFFYGRYTQLYLPIVVLVVGALLFKFNIMAAGDSKLLASFSLMISPHYFLLTVCLILIAGGTLAITQWILSRVTGNAQWVTKGVPYGLPICLGSLLGIAASL</sequence>
<dbReference type="PANTHER" id="PTHR36506:SF1">
    <property type="entry name" value="PREFLAGELLIN PEPTIDASE"/>
    <property type="match status" value="1"/>
</dbReference>
<dbReference type="AlphaFoldDB" id="A0A432CVG8"/>
<feature type="domain" description="Prepilin type IV endopeptidase peptidase" evidence="7">
    <location>
        <begin position="10"/>
        <end position="108"/>
    </location>
</feature>
<feature type="transmembrane region" description="Helical" evidence="6">
    <location>
        <begin position="126"/>
        <end position="144"/>
    </location>
</feature>
<feature type="transmembrane region" description="Helical" evidence="6">
    <location>
        <begin position="6"/>
        <end position="23"/>
    </location>
</feature>
<dbReference type="Gene3D" id="1.20.120.1220">
    <property type="match status" value="1"/>
</dbReference>
<comment type="subcellular location">
    <subcellularLocation>
        <location evidence="1">Cell membrane</location>
        <topology evidence="1">Multi-pass membrane protein</topology>
    </subcellularLocation>
</comment>
<evidence type="ECO:0000256" key="5">
    <source>
        <dbReference type="ARBA" id="ARBA00023136"/>
    </source>
</evidence>